<sequence length="276" mass="29563">MKSYSAVRKRSFWMAELTLLLVALFNVLSPALAQNQPSTQVCCKTPMARFSFGERVDQACTHPQCTEGAIILIDSNPSNTGSDVRVNTLKQTSSLKIVNDATGLDFSNVEEINHKWPGPAVHLENANLNAKSFEKLAKINVDDVSKYCASRELVVVIGRVDDAIKKRLEEVAEKALAPCKQISPPPSSTNCITGAGSSEEKEEGRMDLGLVIGISAVVILAILGVSLFIITRKNNTINSLKRDISSGNGRASNTSSAGGKTKGPVAKENSKMSADS</sequence>
<evidence type="ECO:0000256" key="1">
    <source>
        <dbReference type="SAM" id="MobiDB-lite"/>
    </source>
</evidence>
<proteinExistence type="predicted"/>
<feature type="region of interest" description="Disordered" evidence="1">
    <location>
        <begin position="240"/>
        <end position="276"/>
    </location>
</feature>
<dbReference type="Proteomes" id="UP000835052">
    <property type="component" value="Unassembled WGS sequence"/>
</dbReference>
<reference evidence="4" key="1">
    <citation type="submission" date="2020-10" db="EMBL/GenBank/DDBJ databases">
        <authorList>
            <person name="Kikuchi T."/>
        </authorList>
    </citation>
    <scope>NUCLEOTIDE SEQUENCE</scope>
    <source>
        <strain evidence="4">NKZ352</strain>
    </source>
</reference>
<feature type="signal peptide" evidence="3">
    <location>
        <begin position="1"/>
        <end position="33"/>
    </location>
</feature>
<dbReference type="AlphaFoldDB" id="A0A8S1H331"/>
<name>A0A8S1H331_9PELO</name>
<keyword evidence="2" id="KW-0472">Membrane</keyword>
<accession>A0A8S1H331</accession>
<keyword evidence="5" id="KW-1185">Reference proteome</keyword>
<protein>
    <submittedName>
        <fullName evidence="4">Uncharacterized protein</fullName>
    </submittedName>
</protein>
<evidence type="ECO:0000256" key="2">
    <source>
        <dbReference type="SAM" id="Phobius"/>
    </source>
</evidence>
<evidence type="ECO:0000313" key="4">
    <source>
        <dbReference type="EMBL" id="CAD6189797.1"/>
    </source>
</evidence>
<evidence type="ECO:0000256" key="3">
    <source>
        <dbReference type="SAM" id="SignalP"/>
    </source>
</evidence>
<feature type="transmembrane region" description="Helical" evidence="2">
    <location>
        <begin position="208"/>
        <end position="231"/>
    </location>
</feature>
<keyword evidence="2" id="KW-0812">Transmembrane</keyword>
<feature type="chain" id="PRO_5035890498" evidence="3">
    <location>
        <begin position="34"/>
        <end position="276"/>
    </location>
</feature>
<feature type="compositionally biased region" description="Polar residues" evidence="1">
    <location>
        <begin position="240"/>
        <end position="258"/>
    </location>
</feature>
<keyword evidence="2" id="KW-1133">Transmembrane helix</keyword>
<dbReference type="EMBL" id="CAJGYM010000012">
    <property type="protein sequence ID" value="CAD6189797.1"/>
    <property type="molecule type" value="Genomic_DNA"/>
</dbReference>
<feature type="region of interest" description="Disordered" evidence="1">
    <location>
        <begin position="179"/>
        <end position="199"/>
    </location>
</feature>
<comment type="caution">
    <text evidence="4">The sequence shown here is derived from an EMBL/GenBank/DDBJ whole genome shotgun (WGS) entry which is preliminary data.</text>
</comment>
<gene>
    <name evidence="4" type="ORF">CAUJ_LOCUS5716</name>
</gene>
<organism evidence="4 5">
    <name type="scientific">Caenorhabditis auriculariae</name>
    <dbReference type="NCBI Taxonomy" id="2777116"/>
    <lineage>
        <taxon>Eukaryota</taxon>
        <taxon>Metazoa</taxon>
        <taxon>Ecdysozoa</taxon>
        <taxon>Nematoda</taxon>
        <taxon>Chromadorea</taxon>
        <taxon>Rhabditida</taxon>
        <taxon>Rhabditina</taxon>
        <taxon>Rhabditomorpha</taxon>
        <taxon>Rhabditoidea</taxon>
        <taxon>Rhabditidae</taxon>
        <taxon>Peloderinae</taxon>
        <taxon>Caenorhabditis</taxon>
    </lineage>
</organism>
<keyword evidence="3" id="KW-0732">Signal</keyword>
<evidence type="ECO:0000313" key="5">
    <source>
        <dbReference type="Proteomes" id="UP000835052"/>
    </source>
</evidence>